<name>A0AAP4AL04_9BACT</name>
<protein>
    <submittedName>
        <fullName evidence="2">Uncharacterized protein</fullName>
    </submittedName>
</protein>
<comment type="caution">
    <text evidence="2">The sequence shown here is derived from an EMBL/GenBank/DDBJ whole genome shotgun (WGS) entry which is preliminary data.</text>
</comment>
<dbReference type="RefSeq" id="WP_273572213.1">
    <property type="nucleotide sequence ID" value="NZ_JAQRAT010000022.1"/>
</dbReference>
<dbReference type="EMBL" id="JASBCP010000006">
    <property type="protein sequence ID" value="MDI3048227.1"/>
    <property type="molecule type" value="Genomic_DNA"/>
</dbReference>
<feature type="transmembrane region" description="Helical" evidence="1">
    <location>
        <begin position="62"/>
        <end position="81"/>
    </location>
</feature>
<proteinExistence type="predicted"/>
<reference evidence="2" key="1">
    <citation type="submission" date="2023-04" db="EMBL/GenBank/DDBJ databases">
        <title>Genomes of recent Mycoplasma hyosynoviae isolates 2023.</title>
        <authorList>
            <person name="Spergser J."/>
        </authorList>
    </citation>
    <scope>NUCLEOTIDE SEQUENCE</scope>
    <source>
        <strain evidence="2">SN1J23N</strain>
    </source>
</reference>
<accession>A0AAP4AL04</accession>
<organism evidence="2 3">
    <name type="scientific">Metamycoplasma hyosynoviae</name>
    <dbReference type="NCBI Taxonomy" id="29559"/>
    <lineage>
        <taxon>Bacteria</taxon>
        <taxon>Bacillati</taxon>
        <taxon>Mycoplasmatota</taxon>
        <taxon>Mycoplasmoidales</taxon>
        <taxon>Metamycoplasmataceae</taxon>
        <taxon>Metamycoplasma</taxon>
    </lineage>
</organism>
<keyword evidence="1" id="KW-0812">Transmembrane</keyword>
<evidence type="ECO:0000313" key="3">
    <source>
        <dbReference type="Proteomes" id="UP001233782"/>
    </source>
</evidence>
<dbReference type="AlphaFoldDB" id="A0AAP4AL04"/>
<evidence type="ECO:0000256" key="1">
    <source>
        <dbReference type="SAM" id="Phobius"/>
    </source>
</evidence>
<feature type="transmembrane region" description="Helical" evidence="1">
    <location>
        <begin position="6"/>
        <end position="27"/>
    </location>
</feature>
<gene>
    <name evidence="2" type="ORF">QJ129_03045</name>
</gene>
<keyword evidence="1" id="KW-1133">Transmembrane helix</keyword>
<evidence type="ECO:0000313" key="2">
    <source>
        <dbReference type="EMBL" id="MDI3048227.1"/>
    </source>
</evidence>
<dbReference type="Proteomes" id="UP001233782">
    <property type="component" value="Unassembled WGS sequence"/>
</dbReference>
<sequence>MFFIVVWVICITSSFAISIVVFSKIGYSHKVLEENLTYFYNKKYKLDINFAKSFYSTKNGLIFSYVIASIATIIFFVGFFIKYDEKYNVVSFIFAEKIFMILVLIYTWSLIVSMHKLKFKNYKLYQKYFKEQDDSWEPYFLPLSSLNIEDKKFLMVKKYLVDENIKIGKAFQTTRKDYFVPMYSYNKLQQILSKFKYQNTKLLFLNNLFFEKPLSLAFGERIYLDREQISYIYHTICKSLNE</sequence>
<keyword evidence="1" id="KW-0472">Membrane</keyword>
<feature type="transmembrane region" description="Helical" evidence="1">
    <location>
        <begin position="87"/>
        <end position="111"/>
    </location>
</feature>